<evidence type="ECO:0000313" key="1">
    <source>
        <dbReference type="EMBL" id="KAE8405497.1"/>
    </source>
</evidence>
<protein>
    <submittedName>
        <fullName evidence="1">Uncharacterized protein</fullName>
    </submittedName>
</protein>
<reference evidence="1 2" key="1">
    <citation type="submission" date="2019-04" db="EMBL/GenBank/DDBJ databases">
        <authorList>
            <consortium name="DOE Joint Genome Institute"/>
            <person name="Mondo S."/>
            <person name="Kjaerbolling I."/>
            <person name="Vesth T."/>
            <person name="Frisvad J.C."/>
            <person name="Nybo J.L."/>
            <person name="Theobald S."/>
            <person name="Kildgaard S."/>
            <person name="Isbrandt T."/>
            <person name="Kuo A."/>
            <person name="Sato A."/>
            <person name="Lyhne E.K."/>
            <person name="Kogle M.E."/>
            <person name="Wiebenga A."/>
            <person name="Kun R.S."/>
            <person name="Lubbers R.J."/>
            <person name="Makela M.R."/>
            <person name="Barry K."/>
            <person name="Chovatia M."/>
            <person name="Clum A."/>
            <person name="Daum C."/>
            <person name="Haridas S."/>
            <person name="He G."/>
            <person name="LaButti K."/>
            <person name="Lipzen A."/>
            <person name="Riley R."/>
            <person name="Salamov A."/>
            <person name="Simmons B.A."/>
            <person name="Magnuson J.K."/>
            <person name="Henrissat B."/>
            <person name="Mortensen U.H."/>
            <person name="Larsen T.O."/>
            <person name="Devries R.P."/>
            <person name="Grigoriev I.V."/>
            <person name="Machida M."/>
            <person name="Baker S.E."/>
            <person name="Andersen M.R."/>
            <person name="Cantor M.N."/>
            <person name="Hua S.X."/>
        </authorList>
    </citation>
    <scope>NUCLEOTIDE SEQUENCE [LARGE SCALE GENOMIC DNA]</scope>
    <source>
        <strain evidence="1 2">CBS 119388</strain>
    </source>
</reference>
<gene>
    <name evidence="1" type="ORF">BDV37DRAFT_245225</name>
</gene>
<accession>A0A5N7DGI0</accession>
<accession>A0A5N6HSK6</accession>
<dbReference type="GeneID" id="43666324"/>
<dbReference type="Proteomes" id="UP000325579">
    <property type="component" value="Unassembled WGS sequence"/>
</dbReference>
<evidence type="ECO:0000313" key="2">
    <source>
        <dbReference type="Proteomes" id="UP000325579"/>
    </source>
</evidence>
<dbReference type="OrthoDB" id="3497702at2759"/>
<dbReference type="RefSeq" id="XP_031942816.1">
    <property type="nucleotide sequence ID" value="XM_032081633.1"/>
</dbReference>
<name>A0A5N7DGI0_9EURO</name>
<keyword evidence="2" id="KW-1185">Reference proteome</keyword>
<organism evidence="1 2">
    <name type="scientific">Aspergillus pseudonomiae</name>
    <dbReference type="NCBI Taxonomy" id="1506151"/>
    <lineage>
        <taxon>Eukaryota</taxon>
        <taxon>Fungi</taxon>
        <taxon>Dikarya</taxon>
        <taxon>Ascomycota</taxon>
        <taxon>Pezizomycotina</taxon>
        <taxon>Eurotiomycetes</taxon>
        <taxon>Eurotiomycetidae</taxon>
        <taxon>Eurotiales</taxon>
        <taxon>Aspergillaceae</taxon>
        <taxon>Aspergillus</taxon>
        <taxon>Aspergillus subgen. Circumdati</taxon>
    </lineage>
</organism>
<proteinExistence type="predicted"/>
<dbReference type="AlphaFoldDB" id="A0A5N7DGI0"/>
<sequence length="121" mass="13055">MRFIPLALGLMATSSVIAGPTNVQSVTVQLSNEQSGANANVDIPTDGNPRSIQALWGHTSVVVNGVVSASSAQFNRFQQTSVCHIFQHPNVNAELNARQTWVKLDQGKVVELDHGFIVCRD</sequence>
<dbReference type="EMBL" id="ML736760">
    <property type="protein sequence ID" value="KAE8405497.1"/>
    <property type="molecule type" value="Genomic_DNA"/>
</dbReference>